<protein>
    <submittedName>
        <fullName evidence="1">Uncharacterized protein</fullName>
    </submittedName>
</protein>
<dbReference type="EMBL" id="PUJY01000016">
    <property type="protein sequence ID" value="TDB57231.1"/>
    <property type="molecule type" value="Genomic_DNA"/>
</dbReference>
<dbReference type="Proteomes" id="UP000295598">
    <property type="component" value="Unassembled WGS sequence"/>
</dbReference>
<comment type="caution">
    <text evidence="1">The sequence shown here is derived from an EMBL/GenBank/DDBJ whole genome shotgun (WGS) entry which is preliminary data.</text>
</comment>
<evidence type="ECO:0000313" key="2">
    <source>
        <dbReference type="Proteomes" id="UP000295598"/>
    </source>
</evidence>
<name>A0A4R4JTT8_9GAMM</name>
<gene>
    <name evidence="1" type="ORF">C5467_11320</name>
</gene>
<evidence type="ECO:0000313" key="1">
    <source>
        <dbReference type="EMBL" id="TDB57231.1"/>
    </source>
</evidence>
<sequence>MLKSTLIAKCLLQCRMIPNLGTGENAVESIFREYFPRHSFSQWNTHLPDNVVNFYLKASKGSDTIRVDSFIKELWDL</sequence>
<dbReference type="AlphaFoldDB" id="A0A4R4JTT8"/>
<proteinExistence type="predicted"/>
<accession>A0A4R4JTT8</accession>
<dbReference type="RefSeq" id="WP_132354493.1">
    <property type="nucleotide sequence ID" value="NZ_CAWOJO010000016.1"/>
</dbReference>
<reference evidence="1 2" key="1">
    <citation type="journal article" date="2019" name="Int. J. Syst. Evol. Microbiol.">
        <title>Photorhabdus khanii subsp. guanajuatensis subsp. nov., isolated from Heterorhabditis atacamensis, and Photorhabdus luminescens subsp. mexicana subsp. nov., isolated from Heterorhabditis mexicana entomopathogenic nematodes.</title>
        <authorList>
            <person name="Machado R.A.R."/>
            <person name="Bruno P."/>
            <person name="Arce C.C.M."/>
            <person name="Liechti N."/>
            <person name="Kohler A."/>
            <person name="Bernal J."/>
            <person name="Bruggmann R."/>
            <person name="Turlings T.C.J."/>
        </authorList>
    </citation>
    <scope>NUCLEOTIDE SEQUENCE [LARGE SCALE GENOMIC DNA]</scope>
    <source>
        <strain evidence="1 2">MEX20-17</strain>
    </source>
</reference>
<organism evidence="1 2">
    <name type="scientific">Photorhabdus khanii subsp. guanajuatensis</name>
    <dbReference type="NCBI Taxonomy" id="2100166"/>
    <lineage>
        <taxon>Bacteria</taxon>
        <taxon>Pseudomonadati</taxon>
        <taxon>Pseudomonadota</taxon>
        <taxon>Gammaproteobacteria</taxon>
        <taxon>Enterobacterales</taxon>
        <taxon>Morganellaceae</taxon>
        <taxon>Photorhabdus</taxon>
    </lineage>
</organism>